<sequence>MTEDQFTEITSKIDTLIKIQALSAVAHLPTKSEKVLFLNDAGLTPKEIAAVVGGSSGAVSQTIYAAKKKAEKQ</sequence>
<dbReference type="Gene3D" id="1.10.10.10">
    <property type="entry name" value="Winged helix-like DNA-binding domain superfamily/Winged helix DNA-binding domain"/>
    <property type="match status" value="1"/>
</dbReference>
<protein>
    <submittedName>
        <fullName evidence="2">Sigma factor-like helix-turn-helix DNA-binding protein</fullName>
    </submittedName>
</protein>
<dbReference type="EMBL" id="CP121106">
    <property type="protein sequence ID" value="WFL76832.1"/>
    <property type="molecule type" value="Genomic_DNA"/>
</dbReference>
<feature type="domain" description="RNA polymerase sigma factor 70 region 4 type 2" evidence="1">
    <location>
        <begin position="21"/>
        <end position="69"/>
    </location>
</feature>
<keyword evidence="3" id="KW-1185">Reference proteome</keyword>
<dbReference type="SUPFAM" id="SSF88659">
    <property type="entry name" value="Sigma3 and sigma4 domains of RNA polymerase sigma factors"/>
    <property type="match status" value="1"/>
</dbReference>
<dbReference type="RefSeq" id="WP_278015591.1">
    <property type="nucleotide sequence ID" value="NZ_CP121106.1"/>
</dbReference>
<dbReference type="Proteomes" id="UP001215827">
    <property type="component" value="Chromosome"/>
</dbReference>
<reference evidence="2 3" key="1">
    <citation type="submission" date="2023-03" db="EMBL/GenBank/DDBJ databases">
        <title>Altererythrobacter sp. CAU 1644 isolated from sand.</title>
        <authorList>
            <person name="Kim W."/>
        </authorList>
    </citation>
    <scope>NUCLEOTIDE SEQUENCE [LARGE SCALE GENOMIC DNA]</scope>
    <source>
        <strain evidence="2 3">CAU 1644</strain>
    </source>
</reference>
<dbReference type="InterPro" id="IPR013249">
    <property type="entry name" value="RNA_pol_sigma70_r4_t2"/>
</dbReference>
<dbReference type="Pfam" id="PF08281">
    <property type="entry name" value="Sigma70_r4_2"/>
    <property type="match status" value="1"/>
</dbReference>
<gene>
    <name evidence="2" type="ORF">P7228_12615</name>
</gene>
<name>A0ABY8FPR5_9SPHN</name>
<evidence type="ECO:0000313" key="3">
    <source>
        <dbReference type="Proteomes" id="UP001215827"/>
    </source>
</evidence>
<organism evidence="2 3">
    <name type="scientific">Altererythrobacter arenosus</name>
    <dbReference type="NCBI Taxonomy" id="3032592"/>
    <lineage>
        <taxon>Bacteria</taxon>
        <taxon>Pseudomonadati</taxon>
        <taxon>Pseudomonadota</taxon>
        <taxon>Alphaproteobacteria</taxon>
        <taxon>Sphingomonadales</taxon>
        <taxon>Erythrobacteraceae</taxon>
        <taxon>Altererythrobacter</taxon>
    </lineage>
</organism>
<proteinExistence type="predicted"/>
<evidence type="ECO:0000259" key="1">
    <source>
        <dbReference type="Pfam" id="PF08281"/>
    </source>
</evidence>
<dbReference type="InterPro" id="IPR036388">
    <property type="entry name" value="WH-like_DNA-bd_sf"/>
</dbReference>
<evidence type="ECO:0000313" key="2">
    <source>
        <dbReference type="EMBL" id="WFL76832.1"/>
    </source>
</evidence>
<accession>A0ABY8FPR5</accession>
<dbReference type="InterPro" id="IPR013324">
    <property type="entry name" value="RNA_pol_sigma_r3/r4-like"/>
</dbReference>